<feature type="region of interest" description="Disordered" evidence="1">
    <location>
        <begin position="91"/>
        <end position="115"/>
    </location>
</feature>
<protein>
    <submittedName>
        <fullName evidence="2">Uncharacterized protein</fullName>
    </submittedName>
</protein>
<name>A0ABY2H607_9HYPO</name>
<proteinExistence type="predicted"/>
<dbReference type="Proteomes" id="UP001642720">
    <property type="component" value="Unassembled WGS sequence"/>
</dbReference>
<evidence type="ECO:0000256" key="1">
    <source>
        <dbReference type="SAM" id="MobiDB-lite"/>
    </source>
</evidence>
<feature type="compositionally biased region" description="Polar residues" evidence="1">
    <location>
        <begin position="299"/>
        <end position="311"/>
    </location>
</feature>
<keyword evidence="3" id="KW-1185">Reference proteome</keyword>
<dbReference type="GeneID" id="300575950"/>
<dbReference type="RefSeq" id="XP_073559757.1">
    <property type="nucleotide sequence ID" value="XM_073701500.1"/>
</dbReference>
<feature type="region of interest" description="Disordered" evidence="1">
    <location>
        <begin position="242"/>
        <end position="351"/>
    </location>
</feature>
<dbReference type="EMBL" id="PPTA01000005">
    <property type="protein sequence ID" value="TFB03556.1"/>
    <property type="molecule type" value="Genomic_DNA"/>
</dbReference>
<evidence type="ECO:0000313" key="3">
    <source>
        <dbReference type="Proteomes" id="UP001642720"/>
    </source>
</evidence>
<feature type="region of interest" description="Disordered" evidence="1">
    <location>
        <begin position="134"/>
        <end position="154"/>
    </location>
</feature>
<accession>A0ABY2H607</accession>
<feature type="region of interest" description="Disordered" evidence="1">
    <location>
        <begin position="194"/>
        <end position="220"/>
    </location>
</feature>
<feature type="region of interest" description="Disordered" evidence="1">
    <location>
        <begin position="1"/>
        <end position="22"/>
    </location>
</feature>
<comment type="caution">
    <text evidence="2">The sequence shown here is derived from an EMBL/GenBank/DDBJ whole genome shotgun (WGS) entry which is preliminary data.</text>
</comment>
<reference evidence="2 3" key="1">
    <citation type="submission" date="2018-01" db="EMBL/GenBank/DDBJ databases">
        <title>Genome characterization of the sugarcane-associated fungus Trichoderma ghanense CCMA-1212 and their application in lignocelulose bioconversion.</title>
        <authorList>
            <person name="Steindorff A.S."/>
            <person name="Mendes T.D."/>
            <person name="Vilela E.S.D."/>
            <person name="Rodrigues D.S."/>
            <person name="Formighieri E.F."/>
            <person name="Melo I.S."/>
            <person name="Favaro L.C.L."/>
        </authorList>
    </citation>
    <scope>NUCLEOTIDE SEQUENCE [LARGE SCALE GENOMIC DNA]</scope>
    <source>
        <strain evidence="2 3">CCMA-1212</strain>
    </source>
</reference>
<evidence type="ECO:0000313" key="2">
    <source>
        <dbReference type="EMBL" id="TFB03556.1"/>
    </source>
</evidence>
<sequence>MLDADAADAVNAGSGTMPSVSDGRVAAAGTAAATDYHKDTYLGARRAISCRAMVRGMCSCMLAQGQAWDRNFGSEPPAIRTRDQLVDGMLNRKREEGTKERGIRGGSTESGDEKNRLENCLQRSRQLDLAVLPNPSWPRRARSDAIDQSQPRIGPQYGEAVAPLAVASMHRQMSTPGQDRTRQDRIPKRGEALADAEFPLRHSNQRSVTPTAPPEPGSELAGSFYKGCQGSHRRIFQSKGETRSQKLMPVCNPDTNGERRVPARSNDSPGELPPHCQAATLHVHTGPDSGGEQRDAEQQQRWTGASASSANEACGKRPLVTTASHRRPGVISGARAASPAPRCRKSWGAFA</sequence>
<gene>
    <name evidence="2" type="ORF">CCMA1212_004184</name>
</gene>
<organism evidence="2 3">
    <name type="scientific">Trichoderma ghanense</name>
    <dbReference type="NCBI Taxonomy" id="65468"/>
    <lineage>
        <taxon>Eukaryota</taxon>
        <taxon>Fungi</taxon>
        <taxon>Dikarya</taxon>
        <taxon>Ascomycota</taxon>
        <taxon>Pezizomycotina</taxon>
        <taxon>Sordariomycetes</taxon>
        <taxon>Hypocreomycetidae</taxon>
        <taxon>Hypocreales</taxon>
        <taxon>Hypocreaceae</taxon>
        <taxon>Trichoderma</taxon>
    </lineage>
</organism>
<feature type="compositionally biased region" description="Basic and acidic residues" evidence="1">
    <location>
        <begin position="91"/>
        <end position="103"/>
    </location>
</feature>